<protein>
    <recommendedName>
        <fullName evidence="6">EB1 C-terminal domain-containing protein</fullName>
    </recommendedName>
</protein>
<dbReference type="AlphaFoldDB" id="A0A9J6A3B6"/>
<reference evidence="7 8" key="1">
    <citation type="submission" date="2020-09" db="EMBL/GenBank/DDBJ databases">
        <title>De no assembly of potato wild relative species, Solanum commersonii.</title>
        <authorList>
            <person name="Cho K."/>
        </authorList>
    </citation>
    <scope>NUCLEOTIDE SEQUENCE [LARGE SCALE GENOMIC DNA]</scope>
    <source>
        <strain evidence="7">LZ3.2</strain>
        <tissue evidence="7">Leaf</tissue>
    </source>
</reference>
<evidence type="ECO:0000256" key="2">
    <source>
        <dbReference type="ARBA" id="ARBA00022490"/>
    </source>
</evidence>
<dbReference type="InterPro" id="IPR027328">
    <property type="entry name" value="MAPRE"/>
</dbReference>
<dbReference type="InterPro" id="IPR004953">
    <property type="entry name" value="EB1_C"/>
</dbReference>
<dbReference type="Gene3D" id="1.20.5.1430">
    <property type="match status" value="1"/>
</dbReference>
<evidence type="ECO:0000256" key="4">
    <source>
        <dbReference type="ARBA" id="ARBA00023212"/>
    </source>
</evidence>
<name>A0A9J6A3B6_SOLCO</name>
<dbReference type="InterPro" id="IPR036133">
    <property type="entry name" value="EB1_C_sf"/>
</dbReference>
<dbReference type="OrthoDB" id="1711422at2759"/>
<evidence type="ECO:0000256" key="3">
    <source>
        <dbReference type="ARBA" id="ARBA00022701"/>
    </source>
</evidence>
<gene>
    <name evidence="7" type="ORF">H5410_018415</name>
</gene>
<dbReference type="Pfam" id="PF03271">
    <property type="entry name" value="EB1"/>
    <property type="match status" value="1"/>
</dbReference>
<dbReference type="Proteomes" id="UP000824120">
    <property type="component" value="Chromosome 3"/>
</dbReference>
<organism evidence="7 8">
    <name type="scientific">Solanum commersonii</name>
    <name type="common">Commerson's wild potato</name>
    <name type="synonym">Commerson's nightshade</name>
    <dbReference type="NCBI Taxonomy" id="4109"/>
    <lineage>
        <taxon>Eukaryota</taxon>
        <taxon>Viridiplantae</taxon>
        <taxon>Streptophyta</taxon>
        <taxon>Embryophyta</taxon>
        <taxon>Tracheophyta</taxon>
        <taxon>Spermatophyta</taxon>
        <taxon>Magnoliopsida</taxon>
        <taxon>eudicotyledons</taxon>
        <taxon>Gunneridae</taxon>
        <taxon>Pentapetalae</taxon>
        <taxon>asterids</taxon>
        <taxon>lamiids</taxon>
        <taxon>Solanales</taxon>
        <taxon>Solanaceae</taxon>
        <taxon>Solanoideae</taxon>
        <taxon>Solaneae</taxon>
        <taxon>Solanum</taxon>
    </lineage>
</organism>
<dbReference type="FunFam" id="1.20.5.1430:FF:000004">
    <property type="entry name" value="Microtubule-associated protein RP/EB family member 1B"/>
    <property type="match status" value="1"/>
</dbReference>
<dbReference type="GO" id="GO:0005874">
    <property type="term" value="C:microtubule"/>
    <property type="evidence" value="ECO:0007669"/>
    <property type="project" value="UniProtKB-KW"/>
</dbReference>
<comment type="caution">
    <text evidence="7">The sequence shown here is derived from an EMBL/GenBank/DDBJ whole genome shotgun (WGS) entry which is preliminary data.</text>
</comment>
<dbReference type="EMBL" id="JACXVP010000003">
    <property type="protein sequence ID" value="KAG5618591.1"/>
    <property type="molecule type" value="Genomic_DNA"/>
</dbReference>
<evidence type="ECO:0000256" key="1">
    <source>
        <dbReference type="ARBA" id="ARBA00004245"/>
    </source>
</evidence>
<keyword evidence="8" id="KW-1185">Reference proteome</keyword>
<evidence type="ECO:0000259" key="6">
    <source>
        <dbReference type="PROSITE" id="PS51230"/>
    </source>
</evidence>
<comment type="subcellular location">
    <subcellularLocation>
        <location evidence="1">Cytoplasm</location>
        <location evidence="1">Cytoskeleton</location>
    </subcellularLocation>
</comment>
<keyword evidence="4" id="KW-0206">Cytoskeleton</keyword>
<keyword evidence="3 5" id="KW-0493">Microtubule</keyword>
<accession>A0A9J6A3B6</accession>
<keyword evidence="2" id="KW-0963">Cytoplasm</keyword>
<dbReference type="PANTHER" id="PTHR10623">
    <property type="entry name" value="MICROTUBULE-ASSOCIATED PROTEIN RP/EB FAMILY MEMBER"/>
    <property type="match status" value="1"/>
</dbReference>
<feature type="domain" description="EB1 C-terminal" evidence="6">
    <location>
        <begin position="1"/>
        <end position="67"/>
    </location>
</feature>
<dbReference type="SUPFAM" id="SSF140612">
    <property type="entry name" value="EB1 dimerisation domain-like"/>
    <property type="match status" value="1"/>
</dbReference>
<dbReference type="GO" id="GO:0008017">
    <property type="term" value="F:microtubule binding"/>
    <property type="evidence" value="ECO:0007669"/>
    <property type="project" value="InterPro"/>
</dbReference>
<evidence type="ECO:0000313" key="7">
    <source>
        <dbReference type="EMBL" id="KAG5618591.1"/>
    </source>
</evidence>
<evidence type="ECO:0000256" key="5">
    <source>
        <dbReference type="PROSITE-ProRule" id="PRU00576"/>
    </source>
</evidence>
<dbReference type="PROSITE" id="PS51230">
    <property type="entry name" value="EB1_C"/>
    <property type="match status" value="1"/>
</dbReference>
<proteinExistence type="predicted"/>
<evidence type="ECO:0000313" key="8">
    <source>
        <dbReference type="Proteomes" id="UP000824120"/>
    </source>
</evidence>
<sequence>MLIGTHSLTIQVTDLKLSVDHLEKERDFYFAKLRDIEILCQTPDLEDVPMAMAVKKILYAADARESALAEAQEVLSHSVDGSKS</sequence>